<dbReference type="AlphaFoldDB" id="A0A1I4TUU8"/>
<reference evidence="1 2" key="1">
    <citation type="submission" date="2016-10" db="EMBL/GenBank/DDBJ databases">
        <authorList>
            <person name="de Groot N.N."/>
        </authorList>
    </citation>
    <scope>NUCLEOTIDE SEQUENCE [LARGE SCALE GENOMIC DNA]</scope>
    <source>
        <strain evidence="1 2">ATCC 43154</strain>
    </source>
</reference>
<dbReference type="Proteomes" id="UP000199470">
    <property type="component" value="Unassembled WGS sequence"/>
</dbReference>
<proteinExistence type="predicted"/>
<gene>
    <name evidence="1" type="ORF">SAMN02982985_05364</name>
</gene>
<evidence type="ECO:0000313" key="2">
    <source>
        <dbReference type="Proteomes" id="UP000199470"/>
    </source>
</evidence>
<evidence type="ECO:0000313" key="1">
    <source>
        <dbReference type="EMBL" id="SFM80576.1"/>
    </source>
</evidence>
<dbReference type="OrthoDB" id="8757402at2"/>
<sequence length="78" mass="8455">MQRLLLRQTSQATLSPQAAEQVVLGFAEGRVVGREGKTLLVDFDPCQLAALRERLAGWIVSEQGAPVPVPDTCVKIQP</sequence>
<keyword evidence="2" id="KW-1185">Reference proteome</keyword>
<organism evidence="1 2">
    <name type="scientific">Rugamonas rubra</name>
    <dbReference type="NCBI Taxonomy" id="758825"/>
    <lineage>
        <taxon>Bacteria</taxon>
        <taxon>Pseudomonadati</taxon>
        <taxon>Pseudomonadota</taxon>
        <taxon>Betaproteobacteria</taxon>
        <taxon>Burkholderiales</taxon>
        <taxon>Oxalobacteraceae</taxon>
        <taxon>Telluria group</taxon>
        <taxon>Rugamonas</taxon>
    </lineage>
</organism>
<name>A0A1I4TUU8_9BURK</name>
<dbReference type="RefSeq" id="WP_093390756.1">
    <property type="nucleotide sequence ID" value="NZ_FOTW01000034.1"/>
</dbReference>
<protein>
    <submittedName>
        <fullName evidence="1">Uncharacterized protein</fullName>
    </submittedName>
</protein>
<dbReference type="EMBL" id="FOTW01000034">
    <property type="protein sequence ID" value="SFM80576.1"/>
    <property type="molecule type" value="Genomic_DNA"/>
</dbReference>
<accession>A0A1I4TUU8</accession>